<proteinExistence type="predicted"/>
<accession>A0ABN8UMZ1</accession>
<evidence type="ECO:0000313" key="2">
    <source>
        <dbReference type="Proteomes" id="UP001152485"/>
    </source>
</evidence>
<organism evidence="1 2">
    <name type="scientific">Pseudoalteromonas holothuriae</name>
    <dbReference type="NCBI Taxonomy" id="2963714"/>
    <lineage>
        <taxon>Bacteria</taxon>
        <taxon>Pseudomonadati</taxon>
        <taxon>Pseudomonadota</taxon>
        <taxon>Gammaproteobacteria</taxon>
        <taxon>Alteromonadales</taxon>
        <taxon>Pseudoalteromonadaceae</taxon>
        <taxon>Pseudoalteromonas</taxon>
    </lineage>
</organism>
<sequence length="109" mass="12749">MISKEEALKQLPFIDDKNLYQAVELALWLILEKNSPLKRAISIASNKKGYKIKAHIEKYVRDVIPREFFLARQSQNAPPEAKREVANRMRAFARMEKQDKQHIDDIANK</sequence>
<protein>
    <submittedName>
        <fullName evidence="1">Uncharacterized protein</fullName>
    </submittedName>
</protein>
<gene>
    <name evidence="1" type="ORF">PSECIP111951_02670</name>
</gene>
<dbReference type="EMBL" id="CAMAPD010000013">
    <property type="protein sequence ID" value="CAH9062342.1"/>
    <property type="molecule type" value="Genomic_DNA"/>
</dbReference>
<evidence type="ECO:0000313" key="1">
    <source>
        <dbReference type="EMBL" id="CAH9062342.1"/>
    </source>
</evidence>
<dbReference type="Proteomes" id="UP001152485">
    <property type="component" value="Unassembled WGS sequence"/>
</dbReference>
<comment type="caution">
    <text evidence="1">The sequence shown here is derived from an EMBL/GenBank/DDBJ whole genome shotgun (WGS) entry which is preliminary data.</text>
</comment>
<reference evidence="1 2" key="1">
    <citation type="submission" date="2022-07" db="EMBL/GenBank/DDBJ databases">
        <authorList>
            <person name="Criscuolo A."/>
        </authorList>
    </citation>
    <scope>NUCLEOTIDE SEQUENCE [LARGE SCALE GENOMIC DNA]</scope>
    <source>
        <strain evidence="2">CIP 111951</strain>
    </source>
</reference>
<name>A0ABN8UMZ1_9GAMM</name>